<proteinExistence type="predicted"/>
<evidence type="ECO:0000313" key="2">
    <source>
        <dbReference type="EMBL" id="CAF0750803.1"/>
    </source>
</evidence>
<evidence type="ECO:0000313" key="7">
    <source>
        <dbReference type="EMBL" id="CAF0893145.1"/>
    </source>
</evidence>
<dbReference type="Proteomes" id="UP000663823">
    <property type="component" value="Unassembled WGS sequence"/>
</dbReference>
<dbReference type="EMBL" id="CAJOBD010000257">
    <property type="protein sequence ID" value="CAF3626939.1"/>
    <property type="molecule type" value="Genomic_DNA"/>
</dbReference>
<feature type="compositionally biased region" description="Polar residues" evidence="1">
    <location>
        <begin position="13"/>
        <end position="24"/>
    </location>
</feature>
<dbReference type="Proteomes" id="UP000663870">
    <property type="component" value="Unassembled WGS sequence"/>
</dbReference>
<gene>
    <name evidence="10" type="ORF">FNK824_LOCUS25386</name>
    <name evidence="9" type="ORF">JBS370_LOCUS5079</name>
    <name evidence="4" type="ORF">JXQ802_LOCUS6610</name>
    <name evidence="5" type="ORF">JXQ802_LOCUS6845</name>
    <name evidence="8" type="ORF">OTI717_LOCUS1460</name>
    <name evidence="2" type="ORF">PYM288_LOCUS2076</name>
    <name evidence="6" type="ORF">RFH988_LOCUS7648</name>
    <name evidence="7" type="ORF">SEV965_LOCUS5241</name>
    <name evidence="3" type="ORF">ZHD862_LOCUS3242</name>
</gene>
<evidence type="ECO:0000313" key="8">
    <source>
        <dbReference type="EMBL" id="CAF3496678.1"/>
    </source>
</evidence>
<dbReference type="EMBL" id="CAJNOL010000105">
    <property type="protein sequence ID" value="CAF0849378.1"/>
    <property type="molecule type" value="Genomic_DNA"/>
</dbReference>
<dbReference type="Proteomes" id="UP000663854">
    <property type="component" value="Unassembled WGS sequence"/>
</dbReference>
<dbReference type="Proteomes" id="UP000663874">
    <property type="component" value="Unassembled WGS sequence"/>
</dbReference>
<dbReference type="Proteomes" id="UP000663882">
    <property type="component" value="Unassembled WGS sequence"/>
</dbReference>
<reference evidence="3" key="1">
    <citation type="submission" date="2021-02" db="EMBL/GenBank/DDBJ databases">
        <authorList>
            <person name="Nowell W R."/>
        </authorList>
    </citation>
    <scope>NUCLEOTIDE SEQUENCE</scope>
</reference>
<dbReference type="OrthoDB" id="10061406at2759"/>
<keyword evidence="12" id="KW-1185">Reference proteome</keyword>
<dbReference type="EMBL" id="CAJNOH010000013">
    <property type="protein sequence ID" value="CAF0750803.1"/>
    <property type="molecule type" value="Genomic_DNA"/>
</dbReference>
<dbReference type="Proteomes" id="UP000663889">
    <property type="component" value="Unassembled WGS sequence"/>
</dbReference>
<evidence type="ECO:0000313" key="6">
    <source>
        <dbReference type="EMBL" id="CAF0874573.1"/>
    </source>
</evidence>
<dbReference type="Proteomes" id="UP000663864">
    <property type="component" value="Unassembled WGS sequence"/>
</dbReference>
<protein>
    <submittedName>
        <fullName evidence="3">Uncharacterized protein</fullName>
    </submittedName>
</protein>
<dbReference type="EMBL" id="CAJNOO010000245">
    <property type="protein sequence ID" value="CAF0874573.1"/>
    <property type="molecule type" value="Genomic_DNA"/>
</dbReference>
<feature type="region of interest" description="Disordered" evidence="1">
    <location>
        <begin position="13"/>
        <end position="32"/>
    </location>
</feature>
<evidence type="ECO:0000313" key="3">
    <source>
        <dbReference type="EMBL" id="CAF0818179.1"/>
    </source>
</evidence>
<dbReference type="AlphaFoldDB" id="A0A813TR95"/>
<accession>A0A813TR95</accession>
<evidence type="ECO:0000313" key="9">
    <source>
        <dbReference type="EMBL" id="CAF3626939.1"/>
    </source>
</evidence>
<dbReference type="EMBL" id="CAJNOL010000110">
    <property type="protein sequence ID" value="CAF0854151.1"/>
    <property type="molecule type" value="Genomic_DNA"/>
</dbReference>
<evidence type="ECO:0000256" key="1">
    <source>
        <dbReference type="SAM" id="MobiDB-lite"/>
    </source>
</evidence>
<organism evidence="3 11">
    <name type="scientific">Rotaria sordida</name>
    <dbReference type="NCBI Taxonomy" id="392033"/>
    <lineage>
        <taxon>Eukaryota</taxon>
        <taxon>Metazoa</taxon>
        <taxon>Spiralia</taxon>
        <taxon>Gnathifera</taxon>
        <taxon>Rotifera</taxon>
        <taxon>Eurotatoria</taxon>
        <taxon>Bdelloidea</taxon>
        <taxon>Philodinida</taxon>
        <taxon>Philodinidae</taxon>
        <taxon>Rotaria</taxon>
    </lineage>
</organism>
<dbReference type="EMBL" id="CAJNOT010000069">
    <property type="protein sequence ID" value="CAF0818179.1"/>
    <property type="molecule type" value="Genomic_DNA"/>
</dbReference>
<evidence type="ECO:0000313" key="12">
    <source>
        <dbReference type="Proteomes" id="UP000663870"/>
    </source>
</evidence>
<name>A0A813TR95_9BILA</name>
<evidence type="ECO:0000313" key="4">
    <source>
        <dbReference type="EMBL" id="CAF0849378.1"/>
    </source>
</evidence>
<sequence>MAESTTFQLVNLRSNSMTNTDANDSLSSGSPRSLSPLNGWGIKYQTFPKKTDSKGIWDGYETKEEFITMHMR</sequence>
<dbReference type="EMBL" id="CAJOAX010000062">
    <property type="protein sequence ID" value="CAF3496678.1"/>
    <property type="molecule type" value="Genomic_DNA"/>
</dbReference>
<dbReference type="EMBL" id="CAJOBE010005946">
    <property type="protein sequence ID" value="CAF3990769.1"/>
    <property type="molecule type" value="Genomic_DNA"/>
</dbReference>
<dbReference type="EMBL" id="CAJNOU010000158">
    <property type="protein sequence ID" value="CAF0893145.1"/>
    <property type="molecule type" value="Genomic_DNA"/>
</dbReference>
<evidence type="ECO:0000313" key="5">
    <source>
        <dbReference type="EMBL" id="CAF0854151.1"/>
    </source>
</evidence>
<evidence type="ECO:0000313" key="10">
    <source>
        <dbReference type="EMBL" id="CAF3990769.1"/>
    </source>
</evidence>
<dbReference type="Proteomes" id="UP000663836">
    <property type="component" value="Unassembled WGS sequence"/>
</dbReference>
<evidence type="ECO:0000313" key="11">
    <source>
        <dbReference type="Proteomes" id="UP000663864"/>
    </source>
</evidence>
<comment type="caution">
    <text evidence="3">The sequence shown here is derived from an EMBL/GenBank/DDBJ whole genome shotgun (WGS) entry which is preliminary data.</text>
</comment>